<organism evidence="1 2">
    <name type="scientific">Brevundimonas vancanneytii</name>
    <dbReference type="NCBI Taxonomy" id="1325724"/>
    <lineage>
        <taxon>Bacteria</taxon>
        <taxon>Pseudomonadati</taxon>
        <taxon>Pseudomonadota</taxon>
        <taxon>Alphaproteobacteria</taxon>
        <taxon>Caulobacterales</taxon>
        <taxon>Caulobacteraceae</taxon>
        <taxon>Brevundimonas</taxon>
    </lineage>
</organism>
<evidence type="ECO:0000313" key="2">
    <source>
        <dbReference type="Proteomes" id="UP000309952"/>
    </source>
</evidence>
<reference evidence="1 2" key="1">
    <citation type="submission" date="2019-04" db="EMBL/GenBank/DDBJ databases">
        <authorList>
            <consortium name="Pathogen Informatics"/>
        </authorList>
    </citation>
    <scope>NUCLEOTIDE SEQUENCE [LARGE SCALE GENOMIC DNA]</scope>
    <source>
        <strain evidence="1 2">NCTC9239</strain>
    </source>
</reference>
<protein>
    <submittedName>
        <fullName evidence="1">Uncharacterized protein</fullName>
    </submittedName>
</protein>
<dbReference type="EMBL" id="LR588407">
    <property type="protein sequence ID" value="VTO11099.1"/>
    <property type="molecule type" value="Genomic_DNA"/>
</dbReference>
<dbReference type="Proteomes" id="UP000309952">
    <property type="component" value="Chromosome"/>
</dbReference>
<proteinExistence type="predicted"/>
<dbReference type="RefSeq" id="WP_138140730.1">
    <property type="nucleotide sequence ID" value="NZ_LR588407.1"/>
</dbReference>
<evidence type="ECO:0000313" key="1">
    <source>
        <dbReference type="EMBL" id="VTO11099.1"/>
    </source>
</evidence>
<gene>
    <name evidence="1" type="ORF">NCTC9239_00259</name>
</gene>
<dbReference type="AlphaFoldDB" id="A0A4P1JVA3"/>
<dbReference type="KEGG" id="bvy:NCTC9239_00259"/>
<accession>A0A4P1JVA3</accession>
<sequence length="126" mass="14745">MPDFQGVSWHRQWLALNDEYARQLDIWAVALARLERQRGWFAMSDADRDRAERASGLTDMNTRLRLMDRRLRRWLRFLPKTPAIDIEGVVANLQVAERLLAPEENRIVHGLIVRAARDLSRLKPTS</sequence>
<keyword evidence="2" id="KW-1185">Reference proteome</keyword>
<name>A0A4P1JVA3_9CAUL</name>